<keyword evidence="2" id="KW-1185">Reference proteome</keyword>
<evidence type="ECO:0000313" key="1">
    <source>
        <dbReference type="EMBL" id="CAB0030371.1"/>
    </source>
</evidence>
<protein>
    <submittedName>
        <fullName evidence="1">Uncharacterized protein</fullName>
    </submittedName>
</protein>
<gene>
    <name evidence="1" type="ORF">TBRA_LOCUS2377</name>
</gene>
<reference evidence="1 2" key="1">
    <citation type="submission" date="2020-02" db="EMBL/GenBank/DDBJ databases">
        <authorList>
            <person name="Ferguson B K."/>
        </authorList>
    </citation>
    <scope>NUCLEOTIDE SEQUENCE [LARGE SCALE GENOMIC DNA]</scope>
</reference>
<dbReference type="AlphaFoldDB" id="A0A6H5I3E8"/>
<organism evidence="1 2">
    <name type="scientific">Trichogramma brassicae</name>
    <dbReference type="NCBI Taxonomy" id="86971"/>
    <lineage>
        <taxon>Eukaryota</taxon>
        <taxon>Metazoa</taxon>
        <taxon>Ecdysozoa</taxon>
        <taxon>Arthropoda</taxon>
        <taxon>Hexapoda</taxon>
        <taxon>Insecta</taxon>
        <taxon>Pterygota</taxon>
        <taxon>Neoptera</taxon>
        <taxon>Endopterygota</taxon>
        <taxon>Hymenoptera</taxon>
        <taxon>Apocrita</taxon>
        <taxon>Proctotrupomorpha</taxon>
        <taxon>Chalcidoidea</taxon>
        <taxon>Trichogrammatidae</taxon>
        <taxon>Trichogramma</taxon>
    </lineage>
</organism>
<feature type="non-terminal residue" evidence="1">
    <location>
        <position position="54"/>
    </location>
</feature>
<name>A0A6H5I3E8_9HYME</name>
<dbReference type="Proteomes" id="UP000479190">
    <property type="component" value="Unassembled WGS sequence"/>
</dbReference>
<dbReference type="EMBL" id="CADCXV010000459">
    <property type="protein sequence ID" value="CAB0030371.1"/>
    <property type="molecule type" value="Genomic_DNA"/>
</dbReference>
<accession>A0A6H5I3E8</accession>
<evidence type="ECO:0000313" key="2">
    <source>
        <dbReference type="Proteomes" id="UP000479190"/>
    </source>
</evidence>
<sequence length="54" mass="6314">MDYAHRDRVRLQVVSRVDRKTKLHGLKIMFNFCSAIRGSFVYGHRFSTSITNPT</sequence>
<proteinExistence type="predicted"/>